<evidence type="ECO:0000256" key="1">
    <source>
        <dbReference type="ARBA" id="ARBA00022729"/>
    </source>
</evidence>
<dbReference type="InterPro" id="IPR007730">
    <property type="entry name" value="SPOR-like_dom"/>
</dbReference>
<name>A0A3B0THZ1_9ZZZZ</name>
<dbReference type="Gene3D" id="2.40.40.10">
    <property type="entry name" value="RlpA-like domain"/>
    <property type="match status" value="1"/>
</dbReference>
<dbReference type="Pfam" id="PF03330">
    <property type="entry name" value="DPBB_1"/>
    <property type="match status" value="1"/>
</dbReference>
<evidence type="ECO:0000256" key="3">
    <source>
        <dbReference type="ARBA" id="ARBA00023316"/>
    </source>
</evidence>
<dbReference type="PROSITE" id="PS51724">
    <property type="entry name" value="SPOR"/>
    <property type="match status" value="1"/>
</dbReference>
<dbReference type="InterPro" id="IPR034718">
    <property type="entry name" value="RlpA"/>
</dbReference>
<dbReference type="InterPro" id="IPR009009">
    <property type="entry name" value="RlpA-like_DPBB"/>
</dbReference>
<dbReference type="GO" id="GO:0016829">
    <property type="term" value="F:lyase activity"/>
    <property type="evidence" value="ECO:0007669"/>
    <property type="project" value="UniProtKB-KW"/>
</dbReference>
<dbReference type="InterPro" id="IPR012997">
    <property type="entry name" value="RplA"/>
</dbReference>
<dbReference type="EMBL" id="UOEH01000535">
    <property type="protein sequence ID" value="VAW06666.1"/>
    <property type="molecule type" value="Genomic_DNA"/>
</dbReference>
<evidence type="ECO:0000256" key="4">
    <source>
        <dbReference type="SAM" id="MobiDB-lite"/>
    </source>
</evidence>
<organism evidence="6">
    <name type="scientific">hydrothermal vent metagenome</name>
    <dbReference type="NCBI Taxonomy" id="652676"/>
    <lineage>
        <taxon>unclassified sequences</taxon>
        <taxon>metagenomes</taxon>
        <taxon>ecological metagenomes</taxon>
    </lineage>
</organism>
<gene>
    <name evidence="6" type="ORF">MNBD_ALPHA05-1396</name>
</gene>
<feature type="domain" description="SPOR" evidence="5">
    <location>
        <begin position="281"/>
        <end position="361"/>
    </location>
</feature>
<dbReference type="InterPro" id="IPR036680">
    <property type="entry name" value="SPOR-like_sf"/>
</dbReference>
<dbReference type="HAMAP" id="MF_02071">
    <property type="entry name" value="RlpA"/>
    <property type="match status" value="1"/>
</dbReference>
<dbReference type="InterPro" id="IPR036908">
    <property type="entry name" value="RlpA-like_sf"/>
</dbReference>
<dbReference type="GO" id="GO:0009279">
    <property type="term" value="C:cell outer membrane"/>
    <property type="evidence" value="ECO:0007669"/>
    <property type="project" value="TreeGrafter"/>
</dbReference>
<reference evidence="6" key="1">
    <citation type="submission" date="2018-06" db="EMBL/GenBank/DDBJ databases">
        <authorList>
            <person name="Zhirakovskaya E."/>
        </authorList>
    </citation>
    <scope>NUCLEOTIDE SEQUENCE</scope>
</reference>
<dbReference type="SUPFAM" id="SSF50685">
    <property type="entry name" value="Barwin-like endoglucanases"/>
    <property type="match status" value="1"/>
</dbReference>
<dbReference type="GO" id="GO:0042834">
    <property type="term" value="F:peptidoglycan binding"/>
    <property type="evidence" value="ECO:0007669"/>
    <property type="project" value="InterPro"/>
</dbReference>
<feature type="region of interest" description="Disordered" evidence="4">
    <location>
        <begin position="178"/>
        <end position="202"/>
    </location>
</feature>
<sequence>MTVSVLPRWLPAQPVHKPLMALMLALLLALAGCATPRYGAPPTPHHKVGKPYKVKGKWYRPAHDPNYNKVGTASWYGRDFHGRATANGEIYNMNAMTAAHTTLPLPSMVEVTNLENRRKVVVRVNDRGPFASNRIIDLSRAAARRLGFEKNGLAKVRVRYLGPAALPGQRSNRIYAKAAPKQPAVAATKDHHHHPITEARNGVTGAVSVVEGPSLANAPAETSAVAPSEPASSQAIDAILASAPTSPSLQPQASPPESTPAETHPHPDVTPSPAAAEATPAVATALYAIRVAALSSLDNIEAVRASLGAVGTLRLTRIDGEDGKVFYRVNMGPYSTRAEALKRLDAVREAGYGDARMITITP</sequence>
<accession>A0A3B0THZ1</accession>
<dbReference type="GO" id="GO:0071555">
    <property type="term" value="P:cell wall organization"/>
    <property type="evidence" value="ECO:0007669"/>
    <property type="project" value="UniProtKB-KW"/>
</dbReference>
<keyword evidence="2" id="KW-0456">Lyase</keyword>
<evidence type="ECO:0000259" key="5">
    <source>
        <dbReference type="PROSITE" id="PS51724"/>
    </source>
</evidence>
<dbReference type="CDD" id="cd22268">
    <property type="entry name" value="DPBB_RlpA-like"/>
    <property type="match status" value="1"/>
</dbReference>
<proteinExistence type="inferred from homology"/>
<keyword evidence="6" id="KW-0449">Lipoprotein</keyword>
<dbReference type="PANTHER" id="PTHR34183:SF1">
    <property type="entry name" value="ENDOLYTIC PEPTIDOGLYCAN TRANSGLYCOSYLASE RLPA"/>
    <property type="match status" value="1"/>
</dbReference>
<feature type="region of interest" description="Disordered" evidence="4">
    <location>
        <begin position="245"/>
        <end position="277"/>
    </location>
</feature>
<evidence type="ECO:0000256" key="2">
    <source>
        <dbReference type="ARBA" id="ARBA00023239"/>
    </source>
</evidence>
<protein>
    <submittedName>
        <fullName evidence="6">Septum-associated rare lipoprotein A</fullName>
    </submittedName>
</protein>
<dbReference type="Gene3D" id="3.30.70.1070">
    <property type="entry name" value="Sporulation related repeat"/>
    <property type="match status" value="1"/>
</dbReference>
<dbReference type="SUPFAM" id="SSF110997">
    <property type="entry name" value="Sporulation related repeat"/>
    <property type="match status" value="1"/>
</dbReference>
<dbReference type="NCBIfam" id="TIGR00413">
    <property type="entry name" value="rlpA"/>
    <property type="match status" value="1"/>
</dbReference>
<dbReference type="AlphaFoldDB" id="A0A3B0THZ1"/>
<feature type="compositionally biased region" description="Low complexity" evidence="4">
    <location>
        <begin position="178"/>
        <end position="187"/>
    </location>
</feature>
<keyword evidence="3" id="KW-0961">Cell wall biogenesis/degradation</keyword>
<keyword evidence="1" id="KW-0732">Signal</keyword>
<dbReference type="PANTHER" id="PTHR34183">
    <property type="entry name" value="ENDOLYTIC PEPTIDOGLYCAN TRANSGLYCOSYLASE RLPA"/>
    <property type="match status" value="1"/>
</dbReference>
<evidence type="ECO:0000313" key="6">
    <source>
        <dbReference type="EMBL" id="VAW06666.1"/>
    </source>
</evidence>
<dbReference type="Pfam" id="PF05036">
    <property type="entry name" value="SPOR"/>
    <property type="match status" value="1"/>
</dbReference>